<dbReference type="HOGENOM" id="CLU_3345953_0_0_3"/>
<organism evidence="1 2">
    <name type="scientific">Microcystis aeruginosa NIES-2549</name>
    <dbReference type="NCBI Taxonomy" id="1641812"/>
    <lineage>
        <taxon>Bacteria</taxon>
        <taxon>Bacillati</taxon>
        <taxon>Cyanobacteriota</taxon>
        <taxon>Cyanophyceae</taxon>
        <taxon>Oscillatoriophycideae</taxon>
        <taxon>Chroococcales</taxon>
        <taxon>Microcystaceae</taxon>
        <taxon>Microcystis</taxon>
    </lineage>
</organism>
<dbReference type="Proteomes" id="UP000034103">
    <property type="component" value="Chromosome"/>
</dbReference>
<dbReference type="AlphaFoldDB" id="A0A0F6U857"/>
<dbReference type="EMBL" id="CP011304">
    <property type="protein sequence ID" value="AKE66567.1"/>
    <property type="molecule type" value="Genomic_DNA"/>
</dbReference>
<reference evidence="1 2" key="1">
    <citation type="journal article" date="2015" name="Genome Announc.">
        <title>Complete Genome Sequence of Microcystis aeruginosa NIES-2549, a Bloom-Forming Cyanobacterium from Lake Kasumigaura, Japan.</title>
        <authorList>
            <person name="Yamaguchi H."/>
            <person name="Suzuki S."/>
            <person name="Tanabe Y."/>
            <person name="Osana Y."/>
            <person name="Shimura Y."/>
            <person name="Ishida K."/>
            <person name="Kawachi M."/>
        </authorList>
    </citation>
    <scope>NUCLEOTIDE SEQUENCE [LARGE SCALE GENOMIC DNA]</scope>
    <source>
        <strain evidence="1 2">NIES-2549</strain>
    </source>
</reference>
<sequence>MEILKPVEGEILAIWAEKMATATVIAVRCVQRTATGL</sequence>
<gene>
    <name evidence="1" type="ORF">MYAER_4245</name>
</gene>
<evidence type="ECO:0000313" key="1">
    <source>
        <dbReference type="EMBL" id="AKE66567.1"/>
    </source>
</evidence>
<accession>A0A0F6U857</accession>
<evidence type="ECO:0000313" key="2">
    <source>
        <dbReference type="Proteomes" id="UP000034103"/>
    </source>
</evidence>
<protein>
    <submittedName>
        <fullName evidence="1">Uncharacterized protein</fullName>
    </submittedName>
</protein>
<name>A0A0F6U857_MICAE</name>
<proteinExistence type="predicted"/>